<dbReference type="SUPFAM" id="SSF51338">
    <property type="entry name" value="Composite domain of metallo-dependent hydrolases"/>
    <property type="match status" value="1"/>
</dbReference>
<dbReference type="SUPFAM" id="SSF51556">
    <property type="entry name" value="Metallo-dependent hydrolases"/>
    <property type="match status" value="1"/>
</dbReference>
<reference evidence="2 3" key="1">
    <citation type="journal article" date="2011" name="J. Bacteriol.">
        <title>Genome sequence of 'Pedosphaera parvula' Ellin514, an aerobic Verrucomicrobial isolate from pasture soil.</title>
        <authorList>
            <person name="Kant R."/>
            <person name="van Passel M.W."/>
            <person name="Sangwan P."/>
            <person name="Palva A."/>
            <person name="Lucas S."/>
            <person name="Copeland A."/>
            <person name="Lapidus A."/>
            <person name="Glavina Del Rio T."/>
            <person name="Dalin E."/>
            <person name="Tice H."/>
            <person name="Bruce D."/>
            <person name="Goodwin L."/>
            <person name="Pitluck S."/>
            <person name="Chertkov O."/>
            <person name="Larimer F.W."/>
            <person name="Land M.L."/>
            <person name="Hauser L."/>
            <person name="Brettin T.S."/>
            <person name="Detter J.C."/>
            <person name="Han S."/>
            <person name="de Vos W.M."/>
            <person name="Janssen P.H."/>
            <person name="Smidt H."/>
        </authorList>
    </citation>
    <scope>NUCLEOTIDE SEQUENCE [LARGE SCALE GENOMIC DNA]</scope>
    <source>
        <strain evidence="2 3">Ellin514</strain>
    </source>
</reference>
<dbReference type="Gene3D" id="3.20.20.140">
    <property type="entry name" value="Metal-dependent hydrolases"/>
    <property type="match status" value="1"/>
</dbReference>
<dbReference type="PANTHER" id="PTHR22642">
    <property type="entry name" value="IMIDAZOLONEPROPIONASE"/>
    <property type="match status" value="1"/>
</dbReference>
<dbReference type="Pfam" id="PF07969">
    <property type="entry name" value="Amidohydro_3"/>
    <property type="match status" value="1"/>
</dbReference>
<dbReference type="PANTHER" id="PTHR22642:SF2">
    <property type="entry name" value="PROTEIN LONG AFTER FAR-RED 3"/>
    <property type="match status" value="1"/>
</dbReference>
<dbReference type="InterPro" id="IPR013108">
    <property type="entry name" value="Amidohydro_3"/>
</dbReference>
<dbReference type="GO" id="GO:0016810">
    <property type="term" value="F:hydrolase activity, acting on carbon-nitrogen (but not peptide) bonds"/>
    <property type="evidence" value="ECO:0007669"/>
    <property type="project" value="InterPro"/>
</dbReference>
<organism evidence="2 3">
    <name type="scientific">Pedosphaera parvula (strain Ellin514)</name>
    <dbReference type="NCBI Taxonomy" id="320771"/>
    <lineage>
        <taxon>Bacteria</taxon>
        <taxon>Pseudomonadati</taxon>
        <taxon>Verrucomicrobiota</taxon>
        <taxon>Pedosphaerae</taxon>
        <taxon>Pedosphaerales</taxon>
        <taxon>Pedosphaeraceae</taxon>
        <taxon>Pedosphaera</taxon>
    </lineage>
</organism>
<keyword evidence="3" id="KW-1185">Reference proteome</keyword>
<evidence type="ECO:0000313" key="3">
    <source>
        <dbReference type="Proteomes" id="UP000003688"/>
    </source>
</evidence>
<dbReference type="Proteomes" id="UP000003688">
    <property type="component" value="Unassembled WGS sequence"/>
</dbReference>
<dbReference type="InterPro" id="IPR032466">
    <property type="entry name" value="Metal_Hydrolase"/>
</dbReference>
<dbReference type="AlphaFoldDB" id="B9XMP9"/>
<dbReference type="STRING" id="320771.Cflav_PD1657"/>
<feature type="domain" description="Amidohydrolase 3" evidence="1">
    <location>
        <begin position="3"/>
        <end position="178"/>
    </location>
</feature>
<comment type="caution">
    <text evidence="2">The sequence shown here is derived from an EMBL/GenBank/DDBJ whole genome shotgun (WGS) entry which is preliminary data.</text>
</comment>
<dbReference type="EMBL" id="ABOX02000036">
    <property type="protein sequence ID" value="EEF58824.1"/>
    <property type="molecule type" value="Genomic_DNA"/>
</dbReference>
<dbReference type="InterPro" id="IPR011059">
    <property type="entry name" value="Metal-dep_hydrolase_composite"/>
</dbReference>
<proteinExistence type="predicted"/>
<keyword evidence="2" id="KW-0378">Hydrolase</keyword>
<evidence type="ECO:0000313" key="2">
    <source>
        <dbReference type="EMBL" id="EEF58824.1"/>
    </source>
</evidence>
<protein>
    <submittedName>
        <fullName evidence="2">Amidohydrolase 3</fullName>
    </submittedName>
</protein>
<sequence length="183" mass="20613">MDKNGARDRRPRIEHAQHLRAQEIPRFGAEHVIASMQPYHAVDDGRWCEERIGKERTKGTYAFRSLLDSGAMLAFGSDWTVAPLNPMTGIYAAVTRRTWDGKHPNGWVPEQKITLEETLRGYTVGSAYAEFTEKVKGTITPGKLADVVILDKDLFAINPEEILNTKVVLTVMDGRVVYEREGK</sequence>
<evidence type="ECO:0000259" key="1">
    <source>
        <dbReference type="Pfam" id="PF07969"/>
    </source>
</evidence>
<accession>B9XMP9</accession>
<gene>
    <name evidence="2" type="ORF">Cflav_PD1657</name>
</gene>
<name>B9XMP9_PEDPL</name>